<dbReference type="InterPro" id="IPR011528">
    <property type="entry name" value="NERD"/>
</dbReference>
<protein>
    <submittedName>
        <fullName evidence="2">Nuclease</fullName>
    </submittedName>
</protein>
<evidence type="ECO:0000259" key="1">
    <source>
        <dbReference type="PROSITE" id="PS50965"/>
    </source>
</evidence>
<keyword evidence="3" id="KW-1185">Reference proteome</keyword>
<name>A0A0A3I0Q5_9BACL</name>
<evidence type="ECO:0000313" key="2">
    <source>
        <dbReference type="EMBL" id="KGR76213.1"/>
    </source>
</evidence>
<evidence type="ECO:0000313" key="3">
    <source>
        <dbReference type="Proteomes" id="UP000030416"/>
    </source>
</evidence>
<dbReference type="Pfam" id="PF08378">
    <property type="entry name" value="NERD"/>
    <property type="match status" value="1"/>
</dbReference>
<proteinExistence type="predicted"/>
<comment type="caution">
    <text evidence="2">The sequence shown here is derived from an EMBL/GenBank/DDBJ whole genome shotgun (WGS) entry which is preliminary data.</text>
</comment>
<accession>A0A0A3I0Q5</accession>
<dbReference type="EMBL" id="JPVN01000027">
    <property type="protein sequence ID" value="KGR76213.1"/>
    <property type="molecule type" value="Genomic_DNA"/>
</dbReference>
<dbReference type="eggNOG" id="ENOG502Z8AV">
    <property type="taxonomic scope" value="Bacteria"/>
</dbReference>
<sequence length="304" mass="35107">MILKIRNKSSELMMLESLNNRMKLSEKDKTHFYNLKKGFEGELLFDSYLEKLQGDCLVINDLLLKVNQTTFQIDSLMITSDCIHVFEVKNFEGDYYYDAENDKLFPKSRAVEIVNPLAQLMRTETLLRQLLQNLGQGLPIQSAIIFVNPQFMLYHAPMDKPFIFPTQIYRLIEKLNSKQSRITNKHKMIAEKLLSLHMPQSPFTQIPTYEYEHLKKGISCAECCSFLTTVEGRSCVCVGCGHKESVTSAVLRSVGEFRMLFPEKKIITTRIVEWCGVVGSRKRVQRILETNLTTEGKKRGKVYK</sequence>
<reference evidence="2 3" key="1">
    <citation type="submission" date="2014-02" db="EMBL/GenBank/DDBJ databases">
        <title>Draft genome sequence of Lysinibacillus manganicus DSM 26584T.</title>
        <authorList>
            <person name="Zhang F."/>
            <person name="Wang G."/>
            <person name="Zhang L."/>
        </authorList>
    </citation>
    <scope>NUCLEOTIDE SEQUENCE [LARGE SCALE GENOMIC DNA]</scope>
    <source>
        <strain evidence="2 3">DSM 26584</strain>
    </source>
</reference>
<organism evidence="2 3">
    <name type="scientific">Ureibacillus manganicus DSM 26584</name>
    <dbReference type="NCBI Taxonomy" id="1384049"/>
    <lineage>
        <taxon>Bacteria</taxon>
        <taxon>Bacillati</taxon>
        <taxon>Bacillota</taxon>
        <taxon>Bacilli</taxon>
        <taxon>Bacillales</taxon>
        <taxon>Caryophanaceae</taxon>
        <taxon>Ureibacillus</taxon>
    </lineage>
</organism>
<dbReference type="STRING" id="1384049.CD29_17165"/>
<dbReference type="Proteomes" id="UP000030416">
    <property type="component" value="Unassembled WGS sequence"/>
</dbReference>
<gene>
    <name evidence="2" type="ORF">CD29_17165</name>
</gene>
<dbReference type="AlphaFoldDB" id="A0A0A3I0Q5"/>
<feature type="domain" description="NERD" evidence="1">
    <location>
        <begin position="37"/>
        <end position="150"/>
    </location>
</feature>
<dbReference type="PROSITE" id="PS50965">
    <property type="entry name" value="NERD"/>
    <property type="match status" value="1"/>
</dbReference>